<dbReference type="Proteomes" id="UP000008237">
    <property type="component" value="Unassembled WGS sequence"/>
</dbReference>
<feature type="domain" description="MYND-type" evidence="4">
    <location>
        <begin position="4"/>
        <end position="32"/>
    </location>
</feature>
<keyword evidence="1" id="KW-0479">Metal-binding</keyword>
<dbReference type="PANTHER" id="PTHR28069">
    <property type="entry name" value="GH20023P"/>
    <property type="match status" value="1"/>
</dbReference>
<evidence type="ECO:0000256" key="1">
    <source>
        <dbReference type="ARBA" id="ARBA00022723"/>
    </source>
</evidence>
<organism evidence="7">
    <name type="scientific">Harpegnathos saltator</name>
    <name type="common">Jerdon's jumping ant</name>
    <dbReference type="NCBI Taxonomy" id="610380"/>
    <lineage>
        <taxon>Eukaryota</taxon>
        <taxon>Metazoa</taxon>
        <taxon>Ecdysozoa</taxon>
        <taxon>Arthropoda</taxon>
        <taxon>Hexapoda</taxon>
        <taxon>Insecta</taxon>
        <taxon>Pterygota</taxon>
        <taxon>Neoptera</taxon>
        <taxon>Endopterygota</taxon>
        <taxon>Hymenoptera</taxon>
        <taxon>Apocrita</taxon>
        <taxon>Aculeata</taxon>
        <taxon>Formicoidea</taxon>
        <taxon>Formicidae</taxon>
        <taxon>Ponerinae</taxon>
        <taxon>Ponerini</taxon>
        <taxon>Harpegnathos</taxon>
    </lineage>
</organism>
<dbReference type="Gene3D" id="6.10.140.2220">
    <property type="match status" value="1"/>
</dbReference>
<dbReference type="GO" id="GO:0008270">
    <property type="term" value="F:zinc ion binding"/>
    <property type="evidence" value="ECO:0007669"/>
    <property type="project" value="UniProtKB-KW"/>
</dbReference>
<evidence type="ECO:0000256" key="3">
    <source>
        <dbReference type="ARBA" id="ARBA00022833"/>
    </source>
</evidence>
<dbReference type="Pfam" id="PF01753">
    <property type="entry name" value="zf-MYND"/>
    <property type="match status" value="1"/>
</dbReference>
<reference evidence="6 7" key="1">
    <citation type="journal article" date="2010" name="Science">
        <title>Genomic comparison of the ants Camponotus floridanus and Harpegnathos saltator.</title>
        <authorList>
            <person name="Bonasio R."/>
            <person name="Zhang G."/>
            <person name="Ye C."/>
            <person name="Mutti N.S."/>
            <person name="Fang X."/>
            <person name="Qin N."/>
            <person name="Donahue G."/>
            <person name="Yang P."/>
            <person name="Li Q."/>
            <person name="Li C."/>
            <person name="Zhang P."/>
            <person name="Huang Z."/>
            <person name="Berger S.L."/>
            <person name="Reinberg D."/>
            <person name="Wang J."/>
            <person name="Liebig J."/>
        </authorList>
    </citation>
    <scope>NUCLEOTIDE SEQUENCE [LARGE SCALE GENOMIC DNA]</scope>
    <source>
        <strain evidence="6 7">R22 G/1</strain>
    </source>
</reference>
<name>E2BP91_HARSA</name>
<dbReference type="InterPro" id="IPR002893">
    <property type="entry name" value="Znf_MYND"/>
</dbReference>
<gene>
    <name evidence="6" type="ORF">EAI_00216</name>
</gene>
<dbReference type="InParanoid" id="E2BP91"/>
<dbReference type="PANTHER" id="PTHR28069:SF2">
    <property type="entry name" value="GH20023P"/>
    <property type="match status" value="1"/>
</dbReference>
<accession>E2BP91</accession>
<evidence type="ECO:0000259" key="4">
    <source>
        <dbReference type="Pfam" id="PF01753"/>
    </source>
</evidence>
<keyword evidence="3" id="KW-0862">Zinc</keyword>
<dbReference type="InterPro" id="IPR046824">
    <property type="entry name" value="Mss51-like_C"/>
</dbReference>
<evidence type="ECO:0000313" key="7">
    <source>
        <dbReference type="Proteomes" id="UP000008237"/>
    </source>
</evidence>
<sequence length="398" mass="46521">MINLITCNRCSLISYCSKDHKILHLPEHRQICTAIEKFLKDHPQWLARRFTAEEWHEEQCKFYLTVANNLGRSLEEYEIQMFVFARTCFICHQQTGLYSCKRCLSADYCLEHKKEFEEQHPSSCNILTLWLNLEISNVQYESKVSSLKFMKLPDNDGPFNDMARFIEEYVQNRKGVWYDLDYIYSDYLSGPLSVYYGMYHAKLFNVLLTKSTYIIHIIAASRIERNGLPAWEILLHLFPNIQVLIVVLIGSKLQFEFGMQEICPRCVYNGKKFIYICSCITYNDYMANPIYRRANLIIAFQVLKLRNNCIKTMQSQDCPVLLTTMSQDTALEKVAEIQNILGTDICPVIGIKNKFMSLRPYRSIKYVYCRNAFLIIYETLKNTTSEIQSNSVCSTVCI</sequence>
<dbReference type="EMBL" id="GL449553">
    <property type="protein sequence ID" value="EFN82511.1"/>
    <property type="molecule type" value="Genomic_DNA"/>
</dbReference>
<evidence type="ECO:0000259" key="5">
    <source>
        <dbReference type="Pfam" id="PF20179"/>
    </source>
</evidence>
<feature type="domain" description="Mitochondrial splicing suppressor 51-like C-terminal" evidence="5">
    <location>
        <begin position="191"/>
        <end position="363"/>
    </location>
</feature>
<proteinExistence type="predicted"/>
<dbReference type="SUPFAM" id="SSF144232">
    <property type="entry name" value="HIT/MYND zinc finger-like"/>
    <property type="match status" value="1"/>
</dbReference>
<dbReference type="AlphaFoldDB" id="E2BP91"/>
<dbReference type="STRING" id="610380.E2BP91"/>
<keyword evidence="2" id="KW-0863">Zinc-finger</keyword>
<dbReference type="OrthoDB" id="5282002at2759"/>
<dbReference type="Pfam" id="PF20179">
    <property type="entry name" value="MSS51_C"/>
    <property type="match status" value="1"/>
</dbReference>
<keyword evidence="7" id="KW-1185">Reference proteome</keyword>
<protein>
    <submittedName>
        <fullName evidence="6">Uncharacterized protein</fullName>
    </submittedName>
</protein>
<evidence type="ECO:0000256" key="2">
    <source>
        <dbReference type="ARBA" id="ARBA00022771"/>
    </source>
</evidence>
<evidence type="ECO:0000313" key="6">
    <source>
        <dbReference type="EMBL" id="EFN82511.1"/>
    </source>
</evidence>